<proteinExistence type="predicted"/>
<accession>A0ACC2HB62</accession>
<name>A0ACC2HB62_DALPE</name>
<dbReference type="Proteomes" id="UP001157502">
    <property type="component" value="Chromosome 4"/>
</dbReference>
<comment type="caution">
    <text evidence="1">The sequence shown here is derived from an EMBL/GenBank/DDBJ whole genome shotgun (WGS) entry which is preliminary data.</text>
</comment>
<evidence type="ECO:0000313" key="1">
    <source>
        <dbReference type="EMBL" id="KAJ8013204.1"/>
    </source>
</evidence>
<organism evidence="1 2">
    <name type="scientific">Dallia pectoralis</name>
    <name type="common">Alaska blackfish</name>
    <dbReference type="NCBI Taxonomy" id="75939"/>
    <lineage>
        <taxon>Eukaryota</taxon>
        <taxon>Metazoa</taxon>
        <taxon>Chordata</taxon>
        <taxon>Craniata</taxon>
        <taxon>Vertebrata</taxon>
        <taxon>Euteleostomi</taxon>
        <taxon>Actinopterygii</taxon>
        <taxon>Neopterygii</taxon>
        <taxon>Teleostei</taxon>
        <taxon>Protacanthopterygii</taxon>
        <taxon>Esociformes</taxon>
        <taxon>Umbridae</taxon>
        <taxon>Dallia</taxon>
    </lineage>
</organism>
<gene>
    <name evidence="1" type="ORF">DPEC_G00050850</name>
</gene>
<protein>
    <submittedName>
        <fullName evidence="1">Uncharacterized protein</fullName>
    </submittedName>
</protein>
<reference evidence="1" key="1">
    <citation type="submission" date="2021-05" db="EMBL/GenBank/DDBJ databases">
        <authorList>
            <person name="Pan Q."/>
            <person name="Jouanno E."/>
            <person name="Zahm M."/>
            <person name="Klopp C."/>
            <person name="Cabau C."/>
            <person name="Louis A."/>
            <person name="Berthelot C."/>
            <person name="Parey E."/>
            <person name="Roest Crollius H."/>
            <person name="Montfort J."/>
            <person name="Robinson-Rechavi M."/>
            <person name="Bouchez O."/>
            <person name="Lampietro C."/>
            <person name="Lopez Roques C."/>
            <person name="Donnadieu C."/>
            <person name="Postlethwait J."/>
            <person name="Bobe J."/>
            <person name="Dillon D."/>
            <person name="Chandos A."/>
            <person name="von Hippel F."/>
            <person name="Guiguen Y."/>
        </authorList>
    </citation>
    <scope>NUCLEOTIDE SEQUENCE</scope>
    <source>
        <strain evidence="1">YG-Jan2019</strain>
    </source>
</reference>
<keyword evidence="2" id="KW-1185">Reference proteome</keyword>
<sequence>MDAHMRPRATMKLCVLFAVSFSWAFHEIPPHKYRLPDTLTSELLLCDQCPPGTAVLTHCTADTPTACVPCPDRTFSEHWHWGESCQFCTSVCKERQLVRRECNSTHDQLCECAPGHHLQVEFCIKHNACKPGFGVTAPGTPESDTVCETCPRGHFSNRLSASQPCVPHRNCSQLGLKTLRHGTSTQDTLCDNQSKGSVLECTRHRTLCQTDISLCEEAIFQSLASLRLSSVPLERLLESLPGKRVDEKNLERLKKVCSPQQQILHLLRLWRQQNRDQDKLYGIIHGVSQCERKVSKCASLENLTLADLLAVMDSLPGVKVPVEDIQVVVASCPSQQLLLQLLHLWKNHNRDMDLAKGLAQSPRRLRLQGAPQPLIRSIKKINRVIATSSINKMYEKMFLNMIHDGSCFRTKPHNE</sequence>
<dbReference type="EMBL" id="CM055731">
    <property type="protein sequence ID" value="KAJ8013204.1"/>
    <property type="molecule type" value="Genomic_DNA"/>
</dbReference>
<evidence type="ECO:0000313" key="2">
    <source>
        <dbReference type="Proteomes" id="UP001157502"/>
    </source>
</evidence>